<protein>
    <submittedName>
        <fullName evidence="1">Uncharacterized protein</fullName>
    </submittedName>
</protein>
<dbReference type="AlphaFoldDB" id="A0A4S4E1U3"/>
<accession>A0A4S4E1U3</accession>
<dbReference type="EMBL" id="SDRB02008225">
    <property type="protein sequence ID" value="THG09793.1"/>
    <property type="molecule type" value="Genomic_DNA"/>
</dbReference>
<comment type="caution">
    <text evidence="1">The sequence shown here is derived from an EMBL/GenBank/DDBJ whole genome shotgun (WGS) entry which is preliminary data.</text>
</comment>
<dbReference type="Proteomes" id="UP000306102">
    <property type="component" value="Unassembled WGS sequence"/>
</dbReference>
<evidence type="ECO:0000313" key="1">
    <source>
        <dbReference type="EMBL" id="THG09793.1"/>
    </source>
</evidence>
<proteinExistence type="predicted"/>
<organism evidence="1 2">
    <name type="scientific">Camellia sinensis var. sinensis</name>
    <name type="common">China tea</name>
    <dbReference type="NCBI Taxonomy" id="542762"/>
    <lineage>
        <taxon>Eukaryota</taxon>
        <taxon>Viridiplantae</taxon>
        <taxon>Streptophyta</taxon>
        <taxon>Embryophyta</taxon>
        <taxon>Tracheophyta</taxon>
        <taxon>Spermatophyta</taxon>
        <taxon>Magnoliopsida</taxon>
        <taxon>eudicotyledons</taxon>
        <taxon>Gunneridae</taxon>
        <taxon>Pentapetalae</taxon>
        <taxon>asterids</taxon>
        <taxon>Ericales</taxon>
        <taxon>Theaceae</taxon>
        <taxon>Camellia</taxon>
    </lineage>
</organism>
<name>A0A4S4E1U3_CAMSN</name>
<keyword evidence="2" id="KW-1185">Reference proteome</keyword>
<evidence type="ECO:0000313" key="2">
    <source>
        <dbReference type="Proteomes" id="UP000306102"/>
    </source>
</evidence>
<gene>
    <name evidence="1" type="ORF">TEA_010569</name>
</gene>
<sequence length="265" mass="30342">MEMEIQLTFRRPLQSTPLFIDQEMQAALLGNRPNIHRRSEIMGNPLDMIEMMIVREMEKRRIREEILTAEQLLRWRELEGEVVREIMMEREIFMQQGSQGLPLAADSLLRRPDGQGILSLGQRHGFGIGERPVTGLSWQEGRSDGTLSMVRREGGGALGGSLFQCQLEAAMATHGIAIKPTYDLMKLPELMAYVNIEEKTLVRLQQKLLDFLKRIRALSSFMLMTPLKFPKGVARGKIIEQQLLFHQQCDHTCYCLKAKAFCRIA</sequence>
<reference evidence="1 2" key="1">
    <citation type="journal article" date="2018" name="Proc. Natl. Acad. Sci. U.S.A.">
        <title>Draft genome sequence of Camellia sinensis var. sinensis provides insights into the evolution of the tea genome and tea quality.</title>
        <authorList>
            <person name="Wei C."/>
            <person name="Yang H."/>
            <person name="Wang S."/>
            <person name="Zhao J."/>
            <person name="Liu C."/>
            <person name="Gao L."/>
            <person name="Xia E."/>
            <person name="Lu Y."/>
            <person name="Tai Y."/>
            <person name="She G."/>
            <person name="Sun J."/>
            <person name="Cao H."/>
            <person name="Tong W."/>
            <person name="Gao Q."/>
            <person name="Li Y."/>
            <person name="Deng W."/>
            <person name="Jiang X."/>
            <person name="Wang W."/>
            <person name="Chen Q."/>
            <person name="Zhang S."/>
            <person name="Li H."/>
            <person name="Wu J."/>
            <person name="Wang P."/>
            <person name="Li P."/>
            <person name="Shi C."/>
            <person name="Zheng F."/>
            <person name="Jian J."/>
            <person name="Huang B."/>
            <person name="Shan D."/>
            <person name="Shi M."/>
            <person name="Fang C."/>
            <person name="Yue Y."/>
            <person name="Li F."/>
            <person name="Li D."/>
            <person name="Wei S."/>
            <person name="Han B."/>
            <person name="Jiang C."/>
            <person name="Yin Y."/>
            <person name="Xia T."/>
            <person name="Zhang Z."/>
            <person name="Bennetzen J.L."/>
            <person name="Zhao S."/>
            <person name="Wan X."/>
        </authorList>
    </citation>
    <scope>NUCLEOTIDE SEQUENCE [LARGE SCALE GENOMIC DNA]</scope>
    <source>
        <strain evidence="2">cv. Shuchazao</strain>
        <tissue evidence="1">Leaf</tissue>
    </source>
</reference>